<dbReference type="CDD" id="cd07185">
    <property type="entry name" value="OmpA_C-like"/>
    <property type="match status" value="1"/>
</dbReference>
<dbReference type="Gene3D" id="1.25.40.590">
    <property type="entry name" value="Type IV / VI secretion system, DotU"/>
    <property type="match status" value="1"/>
</dbReference>
<evidence type="ECO:0000256" key="3">
    <source>
        <dbReference type="SAM" id="Phobius"/>
    </source>
</evidence>
<dbReference type="InterPro" id="IPR036737">
    <property type="entry name" value="OmpA-like_sf"/>
</dbReference>
<dbReference type="InterPro" id="IPR006665">
    <property type="entry name" value="OmpA-like"/>
</dbReference>
<feature type="transmembrane region" description="Helical" evidence="3">
    <location>
        <begin position="224"/>
        <end position="246"/>
    </location>
</feature>
<protein>
    <submittedName>
        <fullName evidence="5">Type VI secretion system protein TssL, long form</fullName>
    </submittedName>
</protein>
<comment type="caution">
    <text evidence="5">The sequence shown here is derived from an EMBL/GenBank/DDBJ whole genome shotgun (WGS) entry which is preliminary data.</text>
</comment>
<dbReference type="InterPro" id="IPR017732">
    <property type="entry name" value="T4/T6SS_DotU"/>
</dbReference>
<proteinExistence type="predicted"/>
<keyword evidence="3" id="KW-1133">Transmembrane helix</keyword>
<keyword evidence="1 3" id="KW-0472">Membrane</keyword>
<evidence type="ECO:0000256" key="2">
    <source>
        <dbReference type="SAM" id="MobiDB-lite"/>
    </source>
</evidence>
<feature type="region of interest" description="Disordered" evidence="2">
    <location>
        <begin position="266"/>
        <end position="291"/>
    </location>
</feature>
<gene>
    <name evidence="5" type="primary">tssL</name>
    <name evidence="5" type="ORF">RFN28_14720</name>
</gene>
<dbReference type="RefSeq" id="WP_320288058.1">
    <property type="nucleotide sequence ID" value="NZ_JAVIIW010000015.1"/>
</dbReference>
<dbReference type="InterPro" id="IPR017733">
    <property type="entry name" value="OmpA-like_dom_proteobacteria"/>
</dbReference>
<keyword evidence="6" id="KW-1185">Reference proteome</keyword>
<evidence type="ECO:0000313" key="5">
    <source>
        <dbReference type="EMBL" id="MDX8479726.1"/>
    </source>
</evidence>
<dbReference type="Pfam" id="PF00691">
    <property type="entry name" value="OmpA"/>
    <property type="match status" value="1"/>
</dbReference>
<keyword evidence="3" id="KW-0812">Transmembrane</keyword>
<evidence type="ECO:0000256" key="1">
    <source>
        <dbReference type="PROSITE-ProRule" id="PRU00473"/>
    </source>
</evidence>
<dbReference type="NCBIfam" id="TIGR03350">
    <property type="entry name" value="type_VI_ompA"/>
    <property type="match status" value="1"/>
</dbReference>
<dbReference type="PANTHER" id="PTHR38033:SF1">
    <property type="entry name" value="DOTU FAMILY TYPE IV_VI SECRETION SYSTEM PROTEIN"/>
    <property type="match status" value="1"/>
</dbReference>
<dbReference type="NCBIfam" id="NF038228">
    <property type="entry name" value="IcmH_DotU_IVB"/>
    <property type="match status" value="1"/>
</dbReference>
<dbReference type="EMBL" id="JAVIIW010000015">
    <property type="protein sequence ID" value="MDX8479726.1"/>
    <property type="molecule type" value="Genomic_DNA"/>
</dbReference>
<dbReference type="Proteomes" id="UP001287059">
    <property type="component" value="Unassembled WGS sequence"/>
</dbReference>
<dbReference type="NCBIfam" id="TIGR03349">
    <property type="entry name" value="IV_VI_DotU"/>
    <property type="match status" value="1"/>
</dbReference>
<accession>A0ABU4XYF7</accession>
<dbReference type="Gene3D" id="3.30.1330.60">
    <property type="entry name" value="OmpA-like domain"/>
    <property type="match status" value="1"/>
</dbReference>
<evidence type="ECO:0000313" key="6">
    <source>
        <dbReference type="Proteomes" id="UP001287059"/>
    </source>
</evidence>
<feature type="domain" description="OmpA-like" evidence="4">
    <location>
        <begin position="320"/>
        <end position="444"/>
    </location>
</feature>
<sequence length="444" mass="48277">MSRDDPFGLSEDRERTRIRLTGAAPRPMAPLTPGAPVKRARTHPNILINTFAPLLEFAPELESALAPENPEVLRTRLLDELVRARDAAMAAGSSLERADQAAWAVAALLDDLALNTPWGGASAWPRQPLVVMLRGDVDAGTQFFSRLDELERHPNRDREMLELQYYCLALGFRGKYRVPGRAGDRSLNAVRVAAARFLRNADAEDAPLSPNWKGVIASDEPQRFIVPIWVMALAAVVIAAAAYVGLSMGLSSQAVELSALVRTLPPPSRGDVTRAPPKVEAPEPEAPQPQPVDFALLPEFKAEAPDSLKEALSGTESVSLAKLVIQSSNPELFQSSRATLTEGYEPLVESIAKVILANQELIGNITVVGHTDNVRLQKSNPLSSNQRLSEARAETIANLLVQAGVPQERIHSEGRADTDPVADNATREGRALNRRVEVLVEKRL</sequence>
<dbReference type="PANTHER" id="PTHR38033">
    <property type="entry name" value="MEMBRANE PROTEIN-RELATED"/>
    <property type="match status" value="1"/>
</dbReference>
<name>A0ABU4XYF7_9HYPH</name>
<dbReference type="PRINTS" id="PR01023">
    <property type="entry name" value="NAFLGMOTY"/>
</dbReference>
<organism evidence="5 6">
    <name type="scientific">Mesorhizobium album</name>
    <dbReference type="NCBI Taxonomy" id="3072314"/>
    <lineage>
        <taxon>Bacteria</taxon>
        <taxon>Pseudomonadati</taxon>
        <taxon>Pseudomonadota</taxon>
        <taxon>Alphaproteobacteria</taxon>
        <taxon>Hyphomicrobiales</taxon>
        <taxon>Phyllobacteriaceae</taxon>
        <taxon>Mesorhizobium</taxon>
    </lineage>
</organism>
<dbReference type="SUPFAM" id="SSF103088">
    <property type="entry name" value="OmpA-like"/>
    <property type="match status" value="1"/>
</dbReference>
<reference evidence="5 6" key="1">
    <citation type="submission" date="2023-08" db="EMBL/GenBank/DDBJ databases">
        <title>Implementing the SeqCode for naming new Mesorhizobium species isolated from Vachellia karroo root nodules.</title>
        <authorList>
            <person name="Van Lill M."/>
        </authorList>
    </citation>
    <scope>NUCLEOTIDE SEQUENCE [LARGE SCALE GENOMIC DNA]</scope>
    <source>
        <strain evidence="5 6">VK24D</strain>
    </source>
</reference>
<dbReference type="InterPro" id="IPR038522">
    <property type="entry name" value="T4/T6SS_DotU_sf"/>
</dbReference>
<dbReference type="PROSITE" id="PS51123">
    <property type="entry name" value="OMPA_2"/>
    <property type="match status" value="1"/>
</dbReference>
<dbReference type="Pfam" id="PF09850">
    <property type="entry name" value="DotU"/>
    <property type="match status" value="1"/>
</dbReference>
<evidence type="ECO:0000259" key="4">
    <source>
        <dbReference type="PROSITE" id="PS51123"/>
    </source>
</evidence>